<dbReference type="SUPFAM" id="SSF52058">
    <property type="entry name" value="L domain-like"/>
    <property type="match status" value="1"/>
</dbReference>
<accession>A0A1J1IEC2</accession>
<dbReference type="AlphaFoldDB" id="A0A1J1IEC2"/>
<dbReference type="Proteomes" id="UP000183832">
    <property type="component" value="Unassembled WGS sequence"/>
</dbReference>
<feature type="signal peptide" evidence="2">
    <location>
        <begin position="1"/>
        <end position="19"/>
    </location>
</feature>
<reference evidence="3 4" key="1">
    <citation type="submission" date="2015-04" db="EMBL/GenBank/DDBJ databases">
        <authorList>
            <person name="Syromyatnikov M.Y."/>
            <person name="Popov V.N."/>
        </authorList>
    </citation>
    <scope>NUCLEOTIDE SEQUENCE [LARGE SCALE GENOMIC DNA]</scope>
</reference>
<keyword evidence="1" id="KW-0812">Transmembrane</keyword>
<sequence>MNRFLICLTVASLIYLIEALNLECVYEMHENKNLGHIYTCFPQKFRTTFLERNVTSVNNGNTSEPERAVFGFYAEKESFLYLPLNLGTHFPQLESLIVDDCDVQFLVNGDLHGLHDLIVFEVSRNPIEYLGADFFKENTELQVIAFHDCNLQIIDPGILDGLVYLRFADFEKNACVNLKIEKWSELKGLEEKILESCQTNNEWYDERIFDRNLKLEELITTTEIPPSTEMTQTSEPESPTTPCLFEGVTEKLVSETTNANQILECPQHNFLTSAHFITFWFIMVVTLINLIIFKSIPDKNV</sequence>
<protein>
    <submittedName>
        <fullName evidence="3">CLUMA_CG012185, isoform A</fullName>
    </submittedName>
</protein>
<dbReference type="EMBL" id="CVRI01000048">
    <property type="protein sequence ID" value="CRK98623.1"/>
    <property type="molecule type" value="Genomic_DNA"/>
</dbReference>
<keyword evidence="4" id="KW-1185">Reference proteome</keyword>
<feature type="chain" id="PRO_5013017954" evidence="2">
    <location>
        <begin position="20"/>
        <end position="301"/>
    </location>
</feature>
<keyword evidence="1" id="KW-1133">Transmembrane helix</keyword>
<evidence type="ECO:0000313" key="3">
    <source>
        <dbReference type="EMBL" id="CRK98623.1"/>
    </source>
</evidence>
<keyword evidence="1" id="KW-0472">Membrane</keyword>
<proteinExistence type="predicted"/>
<name>A0A1J1IEC2_9DIPT</name>
<dbReference type="InterPro" id="IPR032675">
    <property type="entry name" value="LRR_dom_sf"/>
</dbReference>
<evidence type="ECO:0000256" key="1">
    <source>
        <dbReference type="SAM" id="Phobius"/>
    </source>
</evidence>
<organism evidence="3 4">
    <name type="scientific">Clunio marinus</name>
    <dbReference type="NCBI Taxonomy" id="568069"/>
    <lineage>
        <taxon>Eukaryota</taxon>
        <taxon>Metazoa</taxon>
        <taxon>Ecdysozoa</taxon>
        <taxon>Arthropoda</taxon>
        <taxon>Hexapoda</taxon>
        <taxon>Insecta</taxon>
        <taxon>Pterygota</taxon>
        <taxon>Neoptera</taxon>
        <taxon>Endopterygota</taxon>
        <taxon>Diptera</taxon>
        <taxon>Nematocera</taxon>
        <taxon>Chironomoidea</taxon>
        <taxon>Chironomidae</taxon>
        <taxon>Clunio</taxon>
    </lineage>
</organism>
<gene>
    <name evidence="3" type="ORF">CLUMA_CG012185</name>
</gene>
<keyword evidence="2" id="KW-0732">Signal</keyword>
<evidence type="ECO:0000256" key="2">
    <source>
        <dbReference type="SAM" id="SignalP"/>
    </source>
</evidence>
<evidence type="ECO:0000313" key="4">
    <source>
        <dbReference type="Proteomes" id="UP000183832"/>
    </source>
</evidence>
<feature type="transmembrane region" description="Helical" evidence="1">
    <location>
        <begin position="270"/>
        <end position="293"/>
    </location>
</feature>
<dbReference type="Gene3D" id="3.80.10.10">
    <property type="entry name" value="Ribonuclease Inhibitor"/>
    <property type="match status" value="1"/>
</dbReference>